<organism evidence="1 2">
    <name type="scientific">Rhododendron griersonianum</name>
    <dbReference type="NCBI Taxonomy" id="479676"/>
    <lineage>
        <taxon>Eukaryota</taxon>
        <taxon>Viridiplantae</taxon>
        <taxon>Streptophyta</taxon>
        <taxon>Embryophyta</taxon>
        <taxon>Tracheophyta</taxon>
        <taxon>Spermatophyta</taxon>
        <taxon>Magnoliopsida</taxon>
        <taxon>eudicotyledons</taxon>
        <taxon>Gunneridae</taxon>
        <taxon>Pentapetalae</taxon>
        <taxon>asterids</taxon>
        <taxon>Ericales</taxon>
        <taxon>Ericaceae</taxon>
        <taxon>Ericoideae</taxon>
        <taxon>Rhodoreae</taxon>
        <taxon>Rhododendron</taxon>
    </lineage>
</organism>
<reference evidence="1" key="1">
    <citation type="submission" date="2020-08" db="EMBL/GenBank/DDBJ databases">
        <title>Plant Genome Project.</title>
        <authorList>
            <person name="Zhang R.-G."/>
        </authorList>
    </citation>
    <scope>NUCLEOTIDE SEQUENCE</scope>
    <source>
        <strain evidence="1">WSP0</strain>
        <tissue evidence="1">Leaf</tissue>
    </source>
</reference>
<keyword evidence="2" id="KW-1185">Reference proteome</keyword>
<dbReference type="AlphaFoldDB" id="A0AAV6LAI2"/>
<accession>A0AAV6LAI2</accession>
<dbReference type="EMBL" id="JACTNZ010000002">
    <property type="protein sequence ID" value="KAG5561348.1"/>
    <property type="molecule type" value="Genomic_DNA"/>
</dbReference>
<sequence>MTISLLLGRYRRHQCVADAHDLVLRPGTPQRNAASLLTGQHRRYHYGGGTNPRNVPDVDNSLGRIVPDVDDLVGRGFCHLPNVDDLIGRRATPPRSDSLGRIVPDVDDLVGRGFYHFPDVDDLIGRRATPPRSDPEIHTTIFRCGRVEHSLIGKAASCVRGSLVRLTFHQDRRILTVLAGAIIRSDGVKAKNTNSWLSQYFLVDGEYSDIKYWWISVFLVLAMVDVKILATQKSYKGVLLDVDFCSNIAFVKIASSQPLPHAIFGKLDDLLLGDLVVTVSCSKELGRSDRMRLTDGVRDEIHFRDVSLESPKPNYVEGYVSLVAHEEENPEPHNARTSGLIIKAKSNILSKVILKLREKRLRLVWKRWLNMIWTHVPRLEMERASKASSGSGSSPATSTRICTYVSRHTFTADAKDNFTNYQSPEKASTLNPVHVALHLWLTKM</sequence>
<proteinExistence type="predicted"/>
<evidence type="ECO:0000313" key="2">
    <source>
        <dbReference type="Proteomes" id="UP000823749"/>
    </source>
</evidence>
<gene>
    <name evidence="1" type="ORF">RHGRI_004395</name>
</gene>
<protein>
    <submittedName>
        <fullName evidence="1">Uncharacterized protein</fullName>
    </submittedName>
</protein>
<comment type="caution">
    <text evidence="1">The sequence shown here is derived from an EMBL/GenBank/DDBJ whole genome shotgun (WGS) entry which is preliminary data.</text>
</comment>
<evidence type="ECO:0000313" key="1">
    <source>
        <dbReference type="EMBL" id="KAG5561348.1"/>
    </source>
</evidence>
<dbReference type="Proteomes" id="UP000823749">
    <property type="component" value="Chromosome 2"/>
</dbReference>
<name>A0AAV6LAI2_9ERIC</name>